<gene>
    <name evidence="2" type="primary">ABSGL_15524.1 scaffold 17607</name>
</gene>
<evidence type="ECO:0000313" key="3">
    <source>
        <dbReference type="Proteomes" id="UP000078561"/>
    </source>
</evidence>
<reference evidence="2" key="1">
    <citation type="submission" date="2016-04" db="EMBL/GenBank/DDBJ databases">
        <authorList>
            <person name="Evans L.H."/>
            <person name="Alamgir A."/>
            <person name="Owens N."/>
            <person name="Weber N.D."/>
            <person name="Virtaneva K."/>
            <person name="Barbian K."/>
            <person name="Babar A."/>
            <person name="Rosenke K."/>
        </authorList>
    </citation>
    <scope>NUCLEOTIDE SEQUENCE [LARGE SCALE GENOMIC DNA]</scope>
    <source>
        <strain evidence="2">CBS 101.48</strain>
    </source>
</reference>
<accession>A0A168TBZ0</accession>
<evidence type="ECO:0000313" key="2">
    <source>
        <dbReference type="EMBL" id="SAM09815.1"/>
    </source>
</evidence>
<proteinExistence type="predicted"/>
<organism evidence="2">
    <name type="scientific">Absidia glauca</name>
    <name type="common">Pin mould</name>
    <dbReference type="NCBI Taxonomy" id="4829"/>
    <lineage>
        <taxon>Eukaryota</taxon>
        <taxon>Fungi</taxon>
        <taxon>Fungi incertae sedis</taxon>
        <taxon>Mucoromycota</taxon>
        <taxon>Mucoromycotina</taxon>
        <taxon>Mucoromycetes</taxon>
        <taxon>Mucorales</taxon>
        <taxon>Cunninghamellaceae</taxon>
        <taxon>Absidia</taxon>
    </lineage>
</organism>
<evidence type="ECO:0000256" key="1">
    <source>
        <dbReference type="SAM" id="SignalP"/>
    </source>
</evidence>
<dbReference type="EMBL" id="LT555210">
    <property type="protein sequence ID" value="SAM09815.1"/>
    <property type="molecule type" value="Genomic_DNA"/>
</dbReference>
<feature type="signal peptide" evidence="1">
    <location>
        <begin position="1"/>
        <end position="23"/>
    </location>
</feature>
<protein>
    <submittedName>
        <fullName evidence="2">Uncharacterized protein</fullName>
    </submittedName>
</protein>
<keyword evidence="3" id="KW-1185">Reference proteome</keyword>
<name>A0A168TBZ0_ABSGL</name>
<keyword evidence="1" id="KW-0732">Signal</keyword>
<dbReference type="Proteomes" id="UP000078561">
    <property type="component" value="Unassembled WGS sequence"/>
</dbReference>
<dbReference type="AlphaFoldDB" id="A0A168TBZ0"/>
<feature type="chain" id="PRO_5007900485" evidence="1">
    <location>
        <begin position="24"/>
        <end position="116"/>
    </location>
</feature>
<dbReference type="InParanoid" id="A0A168TBZ0"/>
<sequence length="116" mass="12004">MKFSVNSVLLATGLLALLGATNAQDGAEVNIAVFYQNDEAADIVDYNSCIPLTRQDGLKVTSVALGPPGTCSIYKANDCSGATEGPPKEVFENGQVTPDDLKIVGPTGSLKCVLDA</sequence>